<evidence type="ECO:0000256" key="3">
    <source>
        <dbReference type="PROSITE-ProRule" id="PRU00409"/>
    </source>
</evidence>
<dbReference type="OrthoDB" id="9813261at2"/>
<dbReference type="Gene3D" id="3.30.470.20">
    <property type="entry name" value="ATP-grasp fold, B domain"/>
    <property type="match status" value="1"/>
</dbReference>
<dbReference type="GO" id="GO:0008716">
    <property type="term" value="F:D-alanine-D-alanine ligase activity"/>
    <property type="evidence" value="ECO:0007669"/>
    <property type="project" value="InterPro"/>
</dbReference>
<dbReference type="GO" id="GO:0005524">
    <property type="term" value="F:ATP binding"/>
    <property type="evidence" value="ECO:0007669"/>
    <property type="project" value="UniProtKB-UniRule"/>
</dbReference>
<dbReference type="PANTHER" id="PTHR23132:SF23">
    <property type="entry name" value="D-ALANINE--D-ALANINE LIGASE B"/>
    <property type="match status" value="1"/>
</dbReference>
<dbReference type="Gene3D" id="3.30.1490.20">
    <property type="entry name" value="ATP-grasp fold, A domain"/>
    <property type="match status" value="1"/>
</dbReference>
<dbReference type="AlphaFoldDB" id="A0A396Z9X2"/>
<dbReference type="PROSITE" id="PS50975">
    <property type="entry name" value="ATP_GRASP"/>
    <property type="match status" value="1"/>
</dbReference>
<sequence>MNEKIPTVLAYADLHEFTGEFPDSYKQEWESSASVERILELLNELGETTELVVTPKDLLEKLNLYSSIPFSKRPVIFHLMEGFRSRNREALIPASAELFGFPHTGSDAFAQNVSLDKNLTKLFAKSLGIPVPNGFSLSYEDRKNFVLPKEVPYPCFLKPSGEGSSLGIGEESLVLNEDELFTRLKDLPEEYFPYLVEEYLKGSEYTISVMGSPGYGYRVSGAGRLVLREDLKVEDVYGEKTKSKDRMPEALVFDCPEKTESFLQEQSVLICKSLATSGPARLDWKCNGEEKPFLLEVNLTPGLSPFYSTFPICYRQGLGDEKTLFSEILKIARLESESPRFLYSKFKTTHSSLTKS</sequence>
<keyword evidence="2 5" id="KW-0436">Ligase</keyword>
<dbReference type="GO" id="GO:0046872">
    <property type="term" value="F:metal ion binding"/>
    <property type="evidence" value="ECO:0007669"/>
    <property type="project" value="InterPro"/>
</dbReference>
<evidence type="ECO:0000313" key="5">
    <source>
        <dbReference type="EMBL" id="RHX89940.1"/>
    </source>
</evidence>
<keyword evidence="3" id="KW-0547">Nucleotide-binding</keyword>
<evidence type="ECO:0000313" key="6">
    <source>
        <dbReference type="Proteomes" id="UP000265798"/>
    </source>
</evidence>
<evidence type="ECO:0000256" key="1">
    <source>
        <dbReference type="ARBA" id="ARBA00010871"/>
    </source>
</evidence>
<gene>
    <name evidence="5" type="ORF">DLM75_13410</name>
</gene>
<comment type="similarity">
    <text evidence="1">Belongs to the D-alanine--D-alanine ligase family.</text>
</comment>
<keyword evidence="3" id="KW-0067">ATP-binding</keyword>
<evidence type="ECO:0000256" key="2">
    <source>
        <dbReference type="ARBA" id="ARBA00022598"/>
    </source>
</evidence>
<name>A0A396Z9X2_9LEPT</name>
<organism evidence="5 6">
    <name type="scientific">Leptospira stimsonii</name>
    <dbReference type="NCBI Taxonomy" id="2202203"/>
    <lineage>
        <taxon>Bacteria</taxon>
        <taxon>Pseudomonadati</taxon>
        <taxon>Spirochaetota</taxon>
        <taxon>Spirochaetia</taxon>
        <taxon>Leptospirales</taxon>
        <taxon>Leptospiraceae</taxon>
        <taxon>Leptospira</taxon>
    </lineage>
</organism>
<dbReference type="PANTHER" id="PTHR23132">
    <property type="entry name" value="D-ALANINE--D-ALANINE LIGASE"/>
    <property type="match status" value="1"/>
</dbReference>
<dbReference type="SUPFAM" id="SSF56059">
    <property type="entry name" value="Glutathione synthetase ATP-binding domain-like"/>
    <property type="match status" value="1"/>
</dbReference>
<dbReference type="Pfam" id="PF07478">
    <property type="entry name" value="Dala_Dala_lig_C"/>
    <property type="match status" value="1"/>
</dbReference>
<proteinExistence type="inferred from homology"/>
<reference evidence="6" key="1">
    <citation type="submission" date="2018-05" db="EMBL/GenBank/DDBJ databases">
        <title>Leptospira yasudae sp. nov. and Leptospira stimsonii sp. nov., two pathogenic species of the genus Leptospira isolated from environmental sources.</title>
        <authorList>
            <person name="Casanovas-Massana A."/>
            <person name="Hamond C."/>
            <person name="Santos L.A."/>
            <person name="Hacker K.P."/>
            <person name="Balassiano I."/>
            <person name="Medeiros M.A."/>
            <person name="Reis M.G."/>
            <person name="Ko A.I."/>
            <person name="Wunder E.A."/>
        </authorList>
    </citation>
    <scope>NUCLEOTIDE SEQUENCE [LARGE SCALE GENOMIC DNA]</scope>
    <source>
        <strain evidence="6">Yale</strain>
    </source>
</reference>
<dbReference type="RefSeq" id="WP_118969003.1">
    <property type="nucleotide sequence ID" value="NZ_QHCT01000003.1"/>
</dbReference>
<dbReference type="InterPro" id="IPR011761">
    <property type="entry name" value="ATP-grasp"/>
</dbReference>
<feature type="domain" description="ATP-grasp" evidence="4">
    <location>
        <begin position="121"/>
        <end position="329"/>
    </location>
</feature>
<dbReference type="Proteomes" id="UP000265798">
    <property type="component" value="Unassembled WGS sequence"/>
</dbReference>
<dbReference type="InterPro" id="IPR011095">
    <property type="entry name" value="Dala_Dala_lig_C"/>
</dbReference>
<dbReference type="InterPro" id="IPR013815">
    <property type="entry name" value="ATP_grasp_subdomain_1"/>
</dbReference>
<accession>A0A396Z9X2</accession>
<evidence type="ECO:0000259" key="4">
    <source>
        <dbReference type="PROSITE" id="PS50975"/>
    </source>
</evidence>
<dbReference type="EMBL" id="QHCT01000003">
    <property type="protein sequence ID" value="RHX89940.1"/>
    <property type="molecule type" value="Genomic_DNA"/>
</dbReference>
<comment type="caution">
    <text evidence="5">The sequence shown here is derived from an EMBL/GenBank/DDBJ whole genome shotgun (WGS) entry which is preliminary data.</text>
</comment>
<protein>
    <submittedName>
        <fullName evidence="5">D-alanine--D-alanine ligase</fullName>
    </submittedName>
</protein>